<name>A0ABU2DP13_9MICC</name>
<keyword evidence="5" id="KW-1185">Reference proteome</keyword>
<feature type="region of interest" description="Disordered" evidence="1">
    <location>
        <begin position="165"/>
        <end position="184"/>
    </location>
</feature>
<dbReference type="Proteomes" id="UP001251870">
    <property type="component" value="Unassembled WGS sequence"/>
</dbReference>
<feature type="domain" description="DUF6286" evidence="3">
    <location>
        <begin position="69"/>
        <end position="179"/>
    </location>
</feature>
<proteinExistence type="predicted"/>
<dbReference type="RefSeq" id="WP_310547048.1">
    <property type="nucleotide sequence ID" value="NZ_JAVKGR010000001.1"/>
</dbReference>
<dbReference type="Pfam" id="PF19803">
    <property type="entry name" value="DUF6286"/>
    <property type="match status" value="1"/>
</dbReference>
<feature type="transmembrane region" description="Helical" evidence="2">
    <location>
        <begin position="59"/>
        <end position="79"/>
    </location>
</feature>
<dbReference type="EMBL" id="JAVKGR010000001">
    <property type="protein sequence ID" value="MDR8018055.1"/>
    <property type="molecule type" value="Genomic_DNA"/>
</dbReference>
<evidence type="ECO:0000313" key="4">
    <source>
        <dbReference type="EMBL" id="MDR8018055.1"/>
    </source>
</evidence>
<gene>
    <name evidence="4" type="ORF">RIL96_00550</name>
</gene>
<keyword evidence="2" id="KW-1133">Transmembrane helix</keyword>
<reference evidence="4 5" key="1">
    <citation type="submission" date="2023-09" db="EMBL/GenBank/DDBJ databases">
        <title>Description of three actinobacteria isolated from air of manufacturing shop in a pharmaceutical factory.</title>
        <authorList>
            <person name="Zhang D.-F."/>
        </authorList>
    </citation>
    <scope>NUCLEOTIDE SEQUENCE [LARGE SCALE GENOMIC DNA]</scope>
    <source>
        <strain evidence="4 5">LY-0111</strain>
    </source>
</reference>
<comment type="caution">
    <text evidence="4">The sequence shown here is derived from an EMBL/GenBank/DDBJ whole genome shotgun (WGS) entry which is preliminary data.</text>
</comment>
<accession>A0ABU2DP13</accession>
<evidence type="ECO:0000256" key="2">
    <source>
        <dbReference type="SAM" id="Phobius"/>
    </source>
</evidence>
<dbReference type="InterPro" id="IPR046253">
    <property type="entry name" value="DUF6286"/>
</dbReference>
<evidence type="ECO:0000259" key="3">
    <source>
        <dbReference type="Pfam" id="PF19803"/>
    </source>
</evidence>
<keyword evidence="2" id="KW-0472">Membrane</keyword>
<evidence type="ECO:0000313" key="5">
    <source>
        <dbReference type="Proteomes" id="UP001251870"/>
    </source>
</evidence>
<organism evidence="4 5">
    <name type="scientific">Nesterenkonia aerolata</name>
    <dbReference type="NCBI Taxonomy" id="3074079"/>
    <lineage>
        <taxon>Bacteria</taxon>
        <taxon>Bacillati</taxon>
        <taxon>Actinomycetota</taxon>
        <taxon>Actinomycetes</taxon>
        <taxon>Micrococcales</taxon>
        <taxon>Micrococcaceae</taxon>
        <taxon>Nesterenkonia</taxon>
    </lineage>
</organism>
<evidence type="ECO:0000256" key="1">
    <source>
        <dbReference type="SAM" id="MobiDB-lite"/>
    </source>
</evidence>
<feature type="transmembrane region" description="Helical" evidence="2">
    <location>
        <begin position="14"/>
        <end position="39"/>
    </location>
</feature>
<keyword evidence="2" id="KW-0812">Transmembrane</keyword>
<protein>
    <submittedName>
        <fullName evidence="4">DUF6286 domain-containing protein</fullName>
    </submittedName>
</protein>
<sequence>MGTVALRRRSDRRIAAMVTALVILAAAVLGVWVAVTLAFTDTELPAVEDAAGQSWDSPWVIGIGAVLVLLGLVLIGLALKPGPSWFSDLRAGERPQVPQDRMRTVVTTQGLRRLAAAEAARVDGVFEPKVQATSKRILVHAMTLSPDPGATSREVETNIRQRLEEMSPSKAPQVVARLRRRKEG</sequence>